<evidence type="ECO:0000313" key="3">
    <source>
        <dbReference type="EMBL" id="TVU84726.1"/>
    </source>
</evidence>
<evidence type="ECO:0000256" key="2">
    <source>
        <dbReference type="SAM" id="Phobius"/>
    </source>
</evidence>
<dbReference type="RefSeq" id="WP_145235516.1">
    <property type="nucleotide sequence ID" value="NZ_VNFF01000005.1"/>
</dbReference>
<accession>A0ABY3FGU0</accession>
<feature type="transmembrane region" description="Helical" evidence="2">
    <location>
        <begin position="171"/>
        <end position="193"/>
    </location>
</feature>
<evidence type="ECO:0000256" key="1">
    <source>
        <dbReference type="SAM" id="MobiDB-lite"/>
    </source>
</evidence>
<keyword evidence="4" id="KW-1185">Reference proteome</keyword>
<gene>
    <name evidence="3" type="ORF">FQP85_07080</name>
</gene>
<evidence type="ECO:0008006" key="5">
    <source>
        <dbReference type="Google" id="ProtNLM"/>
    </source>
</evidence>
<feature type="transmembrane region" description="Helical" evidence="2">
    <location>
        <begin position="6"/>
        <end position="27"/>
    </location>
</feature>
<sequence length="243" mass="27370">MISLPDTVFIAFGVVAAAIIAGVFSYINLVSIKESKVSEFRQDWINNLRKEISEYISAARALMEKLRHDNHRQMIPRQDFMAKKNNHGDLYNQMLNSKVSILLRINDKEKEEKVKTMNNEFLSLVESIHNDFESAEFGNAEEKIETLISKSRELLKHEWNRARDGEKGYRVTKLAALTTVGLSIAFLVTVAILKISPATPNNSEPTQIKEILEKVEQSIDKEHNNSLKSPAPQAGTPGKPVAP</sequence>
<dbReference type="Proteomes" id="UP000317938">
    <property type="component" value="Unassembled WGS sequence"/>
</dbReference>
<name>A0ABY3FGU0_9GAMM</name>
<keyword evidence="2" id="KW-0472">Membrane</keyword>
<proteinExistence type="predicted"/>
<comment type="caution">
    <text evidence="3">The sequence shown here is derived from an EMBL/GenBank/DDBJ whole genome shotgun (WGS) entry which is preliminary data.</text>
</comment>
<organism evidence="3 4">
    <name type="scientific">Pseudoalteromonas neustonica</name>
    <dbReference type="NCBI Taxonomy" id="1840331"/>
    <lineage>
        <taxon>Bacteria</taxon>
        <taxon>Pseudomonadati</taxon>
        <taxon>Pseudomonadota</taxon>
        <taxon>Gammaproteobacteria</taxon>
        <taxon>Alteromonadales</taxon>
        <taxon>Pseudoalteromonadaceae</taxon>
        <taxon>Pseudoalteromonas</taxon>
    </lineage>
</organism>
<protein>
    <recommendedName>
        <fullName evidence="5">Chemotaxis protein</fullName>
    </recommendedName>
</protein>
<keyword evidence="2" id="KW-0812">Transmembrane</keyword>
<evidence type="ECO:0000313" key="4">
    <source>
        <dbReference type="Proteomes" id="UP000317938"/>
    </source>
</evidence>
<feature type="region of interest" description="Disordered" evidence="1">
    <location>
        <begin position="219"/>
        <end position="243"/>
    </location>
</feature>
<dbReference type="EMBL" id="VNFF01000005">
    <property type="protein sequence ID" value="TVU84726.1"/>
    <property type="molecule type" value="Genomic_DNA"/>
</dbReference>
<reference evidence="3 4" key="1">
    <citation type="submission" date="2019-07" db="EMBL/GenBank/DDBJ databases">
        <title>Diversity of Bacteria from Kongsfjorden, Arctic.</title>
        <authorList>
            <person name="Yu Y."/>
        </authorList>
    </citation>
    <scope>NUCLEOTIDE SEQUENCE [LARGE SCALE GENOMIC DNA]</scope>
    <source>
        <strain evidence="3 4">SM1927</strain>
    </source>
</reference>
<keyword evidence="2" id="KW-1133">Transmembrane helix</keyword>